<gene>
    <name evidence="2" type="ORF">INP52_08005</name>
</gene>
<feature type="region of interest" description="Disordered" evidence="1">
    <location>
        <begin position="58"/>
        <end position="80"/>
    </location>
</feature>
<feature type="compositionally biased region" description="Basic and acidic residues" evidence="1">
    <location>
        <begin position="64"/>
        <end position="80"/>
    </location>
</feature>
<dbReference type="KEGG" id="tio:INP52_08005"/>
<evidence type="ECO:0000313" key="3">
    <source>
        <dbReference type="Proteomes" id="UP000593735"/>
    </source>
</evidence>
<protein>
    <submittedName>
        <fullName evidence="2">Uncharacterized protein</fullName>
    </submittedName>
</protein>
<accession>A0A7S7M7U3</accession>
<evidence type="ECO:0000256" key="1">
    <source>
        <dbReference type="SAM" id="MobiDB-lite"/>
    </source>
</evidence>
<sequence>MDAWIPVLSSIVAAATAIIAQKIATGSVWKQQLGKYKIEESLAVMECAQKIKRHFEGMGGSLSGRKEPEVNSPEDEKKEAMRRDKELAAHLSALSGALDELKMHSVRLSALGSDKVRKACDDLDGLLYEYFVQALEQAQRDGKFIAANHHAADEKIKTSIDYLTDSIREDLKC</sequence>
<reference evidence="2 3" key="1">
    <citation type="submission" date="2020-10" db="EMBL/GenBank/DDBJ databases">
        <title>Olsenella immobilis sp.nov., isolated from the mud in a fermentation cellar used for the production of Chinese strong-flavoured liquor.</title>
        <authorList>
            <person name="Lu L."/>
        </authorList>
    </citation>
    <scope>NUCLEOTIDE SEQUENCE [LARGE SCALE GENOMIC DNA]</scope>
    <source>
        <strain evidence="2 3">LZLJ-2</strain>
    </source>
</reference>
<dbReference type="AlphaFoldDB" id="A0A7S7M7U3"/>
<dbReference type="RefSeq" id="WP_194370689.1">
    <property type="nucleotide sequence ID" value="NZ_CP063767.1"/>
</dbReference>
<keyword evidence="3" id="KW-1185">Reference proteome</keyword>
<dbReference type="Proteomes" id="UP000593735">
    <property type="component" value="Chromosome"/>
</dbReference>
<proteinExistence type="predicted"/>
<name>A0A7S7M7U3_9ACTN</name>
<evidence type="ECO:0000313" key="2">
    <source>
        <dbReference type="EMBL" id="QOY60342.1"/>
    </source>
</evidence>
<dbReference type="EMBL" id="CP063767">
    <property type="protein sequence ID" value="QOY60342.1"/>
    <property type="molecule type" value="Genomic_DNA"/>
</dbReference>
<organism evidence="2 3">
    <name type="scientific">Thermophilibacter immobilis</name>
    <dbReference type="NCBI Taxonomy" id="2779519"/>
    <lineage>
        <taxon>Bacteria</taxon>
        <taxon>Bacillati</taxon>
        <taxon>Actinomycetota</taxon>
        <taxon>Coriobacteriia</taxon>
        <taxon>Coriobacteriales</taxon>
        <taxon>Atopobiaceae</taxon>
        <taxon>Thermophilibacter</taxon>
    </lineage>
</organism>